<name>A0A523RXS8_UNCAE</name>
<dbReference type="InterPro" id="IPR011006">
    <property type="entry name" value="CheY-like_superfamily"/>
</dbReference>
<gene>
    <name evidence="4" type="ORF">E3J84_03810</name>
</gene>
<dbReference type="PROSITE" id="PS50110">
    <property type="entry name" value="RESPONSE_REGULATORY"/>
    <property type="match status" value="1"/>
</dbReference>
<reference evidence="4 5" key="1">
    <citation type="submission" date="2019-03" db="EMBL/GenBank/DDBJ databases">
        <title>Metabolic potential of uncultured bacteria and archaea associated with petroleum seepage in deep-sea sediments.</title>
        <authorList>
            <person name="Dong X."/>
            <person name="Hubert C."/>
        </authorList>
    </citation>
    <scope>NUCLEOTIDE SEQUENCE [LARGE SCALE GENOMIC DNA]</scope>
    <source>
        <strain evidence="4">E44_bin7</strain>
    </source>
</reference>
<dbReference type="AlphaFoldDB" id="A0A523RXS8"/>
<dbReference type="Proteomes" id="UP000316360">
    <property type="component" value="Unassembled WGS sequence"/>
</dbReference>
<proteinExistence type="predicted"/>
<dbReference type="Gene3D" id="3.40.50.2300">
    <property type="match status" value="1"/>
</dbReference>
<dbReference type="GO" id="GO:0000160">
    <property type="term" value="P:phosphorelay signal transduction system"/>
    <property type="evidence" value="ECO:0007669"/>
    <property type="project" value="InterPro"/>
</dbReference>
<dbReference type="SUPFAM" id="SSF52172">
    <property type="entry name" value="CheY-like"/>
    <property type="match status" value="1"/>
</dbReference>
<dbReference type="EMBL" id="SOKJ01000216">
    <property type="protein sequence ID" value="TET10578.1"/>
    <property type="molecule type" value="Genomic_DNA"/>
</dbReference>
<protein>
    <submittedName>
        <fullName evidence="4">Response regulator</fullName>
    </submittedName>
</protein>
<evidence type="ECO:0000313" key="4">
    <source>
        <dbReference type="EMBL" id="TET10578.1"/>
    </source>
</evidence>
<dbReference type="InterPro" id="IPR001789">
    <property type="entry name" value="Sig_transdc_resp-reg_receiver"/>
</dbReference>
<keyword evidence="1 2" id="KW-0597">Phosphoprotein</keyword>
<dbReference type="Pfam" id="PF00072">
    <property type="entry name" value="Response_reg"/>
    <property type="match status" value="1"/>
</dbReference>
<evidence type="ECO:0000256" key="2">
    <source>
        <dbReference type="PROSITE-ProRule" id="PRU00169"/>
    </source>
</evidence>
<evidence type="ECO:0000256" key="1">
    <source>
        <dbReference type="ARBA" id="ARBA00022553"/>
    </source>
</evidence>
<dbReference type="CDD" id="cd00156">
    <property type="entry name" value="REC"/>
    <property type="match status" value="1"/>
</dbReference>
<comment type="caution">
    <text evidence="4">The sequence shown here is derived from an EMBL/GenBank/DDBJ whole genome shotgun (WGS) entry which is preliminary data.</text>
</comment>
<dbReference type="PANTHER" id="PTHR44591">
    <property type="entry name" value="STRESS RESPONSE REGULATOR PROTEIN 1"/>
    <property type="match status" value="1"/>
</dbReference>
<feature type="modified residue" description="4-aspartylphosphate" evidence="2">
    <location>
        <position position="53"/>
    </location>
</feature>
<evidence type="ECO:0000259" key="3">
    <source>
        <dbReference type="PROSITE" id="PS50110"/>
    </source>
</evidence>
<dbReference type="PANTHER" id="PTHR44591:SF3">
    <property type="entry name" value="RESPONSE REGULATORY DOMAIN-CONTAINING PROTEIN"/>
    <property type="match status" value="1"/>
</dbReference>
<dbReference type="SMART" id="SM00448">
    <property type="entry name" value="REC"/>
    <property type="match status" value="1"/>
</dbReference>
<accession>A0A523RXS8</accession>
<evidence type="ECO:0000313" key="5">
    <source>
        <dbReference type="Proteomes" id="UP000316360"/>
    </source>
</evidence>
<organism evidence="4 5">
    <name type="scientific">Aerophobetes bacterium</name>
    <dbReference type="NCBI Taxonomy" id="2030807"/>
    <lineage>
        <taxon>Bacteria</taxon>
        <taxon>Candidatus Aerophobota</taxon>
    </lineage>
</organism>
<feature type="domain" description="Response regulatory" evidence="3">
    <location>
        <begin position="4"/>
        <end position="119"/>
    </location>
</feature>
<sequence>MSKTILIVDDELNMRIALADVLVGCGYKVIKAANGKEALDKVHKENPDLILLDTRLPGIDGDEVCRQIKKIEGLNTKVIVYTGYVDAVDTDKARASGADDYIVKTTDISLLLERIKNLLNRR</sequence>
<dbReference type="InterPro" id="IPR050595">
    <property type="entry name" value="Bact_response_regulator"/>
</dbReference>